<gene>
    <name evidence="9" type="ORF">DFQ14_10456</name>
</gene>
<evidence type="ECO:0000256" key="4">
    <source>
        <dbReference type="ARBA" id="ARBA00023157"/>
    </source>
</evidence>
<evidence type="ECO:0000313" key="10">
    <source>
        <dbReference type="Proteomes" id="UP000253495"/>
    </source>
</evidence>
<proteinExistence type="inferred from homology"/>
<evidence type="ECO:0000256" key="7">
    <source>
        <dbReference type="SAM" id="Phobius"/>
    </source>
</evidence>
<keyword evidence="10" id="KW-1185">Reference proteome</keyword>
<feature type="domain" description="Thioredoxin" evidence="8">
    <location>
        <begin position="37"/>
        <end position="236"/>
    </location>
</feature>
<keyword evidence="5" id="KW-0676">Redox-active center</keyword>
<comment type="caution">
    <text evidence="9">The sequence shown here is derived from an EMBL/GenBank/DDBJ whole genome shotgun (WGS) entry which is preliminary data.</text>
</comment>
<dbReference type="Proteomes" id="UP000253495">
    <property type="component" value="Unassembled WGS sequence"/>
</dbReference>
<evidence type="ECO:0000256" key="2">
    <source>
        <dbReference type="ARBA" id="ARBA00022729"/>
    </source>
</evidence>
<dbReference type="PANTHER" id="PTHR13887">
    <property type="entry name" value="GLUTATHIONE S-TRANSFERASE KAPPA"/>
    <property type="match status" value="1"/>
</dbReference>
<keyword evidence="7" id="KW-1133">Transmembrane helix</keyword>
<feature type="compositionally biased region" description="Low complexity" evidence="6">
    <location>
        <begin position="39"/>
        <end position="49"/>
    </location>
</feature>
<organism evidence="9 10">
    <name type="scientific">Halopolyspora algeriensis</name>
    <dbReference type="NCBI Taxonomy" id="1500506"/>
    <lineage>
        <taxon>Bacteria</taxon>
        <taxon>Bacillati</taxon>
        <taxon>Actinomycetota</taxon>
        <taxon>Actinomycetes</taxon>
        <taxon>Actinomycetes incertae sedis</taxon>
        <taxon>Halopolyspora</taxon>
    </lineage>
</organism>
<dbReference type="PANTHER" id="PTHR13887:SF14">
    <property type="entry name" value="DISULFIDE BOND FORMATION PROTEIN D"/>
    <property type="match status" value="1"/>
</dbReference>
<keyword evidence="2" id="KW-0732">Signal</keyword>
<dbReference type="EMBL" id="QPJC01000004">
    <property type="protein sequence ID" value="RCW44467.1"/>
    <property type="molecule type" value="Genomic_DNA"/>
</dbReference>
<keyword evidence="7" id="KW-0812">Transmembrane</keyword>
<sequence>MGTTGGKKRLRNLNALVAVLVAVIAVLLGSMLINRGGESSTEAAESSAEQPRNSPLDSPARREPDDPMAMGRTDAPVVLVAYEDFRCPFCAKYATEVAPELKKRYVETGVLRIEWRDFPVFGPQSDRAAKAGRAAARQGAFWRFHDVVYSHAPRRGKPELPPAKLIDYAEQAGISDIERFKADMQDPAVDRAIRRDVAEGTRIGVSATPTFLVNGEPIMGAQPLSTFVSTIEQARQEAR</sequence>
<evidence type="ECO:0000259" key="8">
    <source>
        <dbReference type="PROSITE" id="PS51352"/>
    </source>
</evidence>
<dbReference type="InterPro" id="IPR036249">
    <property type="entry name" value="Thioredoxin-like_sf"/>
</dbReference>
<protein>
    <submittedName>
        <fullName evidence="9">Protein-disulfide isomerase</fullName>
    </submittedName>
</protein>
<evidence type="ECO:0000256" key="6">
    <source>
        <dbReference type="SAM" id="MobiDB-lite"/>
    </source>
</evidence>
<accession>A0A368VWB8</accession>
<keyword evidence="9" id="KW-0413">Isomerase</keyword>
<keyword evidence="3" id="KW-0560">Oxidoreductase</keyword>
<feature type="transmembrane region" description="Helical" evidence="7">
    <location>
        <begin position="12"/>
        <end position="33"/>
    </location>
</feature>
<feature type="region of interest" description="Disordered" evidence="6">
    <location>
        <begin position="39"/>
        <end position="70"/>
    </location>
</feature>
<dbReference type="RefSeq" id="WP_114452544.1">
    <property type="nucleotide sequence ID" value="NZ_QPJC01000004.1"/>
</dbReference>
<dbReference type="Gene3D" id="3.40.30.10">
    <property type="entry name" value="Glutaredoxin"/>
    <property type="match status" value="1"/>
</dbReference>
<dbReference type="InterPro" id="IPR013766">
    <property type="entry name" value="Thioredoxin_domain"/>
</dbReference>
<dbReference type="OrthoDB" id="117402at2"/>
<dbReference type="GO" id="GO:0016853">
    <property type="term" value="F:isomerase activity"/>
    <property type="evidence" value="ECO:0007669"/>
    <property type="project" value="UniProtKB-KW"/>
</dbReference>
<dbReference type="SUPFAM" id="SSF52833">
    <property type="entry name" value="Thioredoxin-like"/>
    <property type="match status" value="1"/>
</dbReference>
<keyword evidence="4" id="KW-1015">Disulfide bond</keyword>
<comment type="similarity">
    <text evidence="1">Belongs to the thioredoxin family. DsbA subfamily.</text>
</comment>
<evidence type="ECO:0000313" key="9">
    <source>
        <dbReference type="EMBL" id="RCW44467.1"/>
    </source>
</evidence>
<dbReference type="PROSITE" id="PS51352">
    <property type="entry name" value="THIOREDOXIN_2"/>
    <property type="match status" value="1"/>
</dbReference>
<evidence type="ECO:0000256" key="3">
    <source>
        <dbReference type="ARBA" id="ARBA00023002"/>
    </source>
</evidence>
<dbReference type="AlphaFoldDB" id="A0A368VWB8"/>
<reference evidence="9 10" key="1">
    <citation type="submission" date="2018-07" db="EMBL/GenBank/DDBJ databases">
        <title>Genomic Encyclopedia of Type Strains, Phase III (KMG-III): the genomes of soil and plant-associated and newly described type strains.</title>
        <authorList>
            <person name="Whitman W."/>
        </authorList>
    </citation>
    <scope>NUCLEOTIDE SEQUENCE [LARGE SCALE GENOMIC DNA]</scope>
    <source>
        <strain evidence="9 10">CECT 8575</strain>
    </source>
</reference>
<dbReference type="Pfam" id="PF13462">
    <property type="entry name" value="Thioredoxin_4"/>
    <property type="match status" value="1"/>
</dbReference>
<evidence type="ECO:0000256" key="5">
    <source>
        <dbReference type="ARBA" id="ARBA00023284"/>
    </source>
</evidence>
<keyword evidence="7" id="KW-0472">Membrane</keyword>
<name>A0A368VWB8_9ACTN</name>
<evidence type="ECO:0000256" key="1">
    <source>
        <dbReference type="ARBA" id="ARBA00005791"/>
    </source>
</evidence>
<dbReference type="GO" id="GO:0016491">
    <property type="term" value="F:oxidoreductase activity"/>
    <property type="evidence" value="ECO:0007669"/>
    <property type="project" value="UniProtKB-KW"/>
</dbReference>
<dbReference type="InterPro" id="IPR012336">
    <property type="entry name" value="Thioredoxin-like_fold"/>
</dbReference>